<evidence type="ECO:0000256" key="4">
    <source>
        <dbReference type="ARBA" id="ARBA00023136"/>
    </source>
</evidence>
<evidence type="ECO:0000256" key="1">
    <source>
        <dbReference type="ARBA" id="ARBA00004442"/>
    </source>
</evidence>
<feature type="signal peptide" evidence="7">
    <location>
        <begin position="1"/>
        <end position="23"/>
    </location>
</feature>
<keyword evidence="7" id="KW-0732">Signal</keyword>
<keyword evidence="3" id="KW-0812">Transmembrane</keyword>
<evidence type="ECO:0000256" key="6">
    <source>
        <dbReference type="SAM" id="Coils"/>
    </source>
</evidence>
<dbReference type="RefSeq" id="WP_161261694.1">
    <property type="nucleotide sequence ID" value="NZ_JAFBDC010000005.1"/>
</dbReference>
<evidence type="ECO:0000313" key="8">
    <source>
        <dbReference type="EMBL" id="MZP43127.1"/>
    </source>
</evidence>
<dbReference type="GO" id="GO:0009279">
    <property type="term" value="C:cell outer membrane"/>
    <property type="evidence" value="ECO:0007669"/>
    <property type="project" value="UniProtKB-SubCell"/>
</dbReference>
<comment type="subcellular location">
    <subcellularLocation>
        <location evidence="1">Cell outer membrane</location>
    </subcellularLocation>
</comment>
<keyword evidence="2" id="KW-1134">Transmembrane beta strand</keyword>
<feature type="coiled-coil region" evidence="6">
    <location>
        <begin position="287"/>
        <end position="321"/>
    </location>
</feature>
<dbReference type="GO" id="GO:1990281">
    <property type="term" value="C:efflux pump complex"/>
    <property type="evidence" value="ECO:0007669"/>
    <property type="project" value="TreeGrafter"/>
</dbReference>
<evidence type="ECO:0000256" key="5">
    <source>
        <dbReference type="ARBA" id="ARBA00023237"/>
    </source>
</evidence>
<feature type="chain" id="PRO_5032734240" evidence="7">
    <location>
        <begin position="24"/>
        <end position="378"/>
    </location>
</feature>
<reference evidence="8 9" key="1">
    <citation type="submission" date="2020-01" db="EMBL/GenBank/DDBJ databases">
        <title>Whole genome sequence of Heliobacterium gestii DSM 11169.</title>
        <authorList>
            <person name="Kyndt J.A."/>
            <person name="Meyer T.E."/>
        </authorList>
    </citation>
    <scope>NUCLEOTIDE SEQUENCE [LARGE SCALE GENOMIC DNA]</scope>
    <source>
        <strain evidence="8 9">DSM 11169</strain>
    </source>
</reference>
<proteinExistence type="predicted"/>
<dbReference type="GO" id="GO:0015562">
    <property type="term" value="F:efflux transmembrane transporter activity"/>
    <property type="evidence" value="ECO:0007669"/>
    <property type="project" value="InterPro"/>
</dbReference>
<keyword evidence="5" id="KW-0998">Cell outer membrane</keyword>
<evidence type="ECO:0000313" key="9">
    <source>
        <dbReference type="Proteomes" id="UP000471031"/>
    </source>
</evidence>
<name>A0A845L8R1_HELGE</name>
<keyword evidence="6" id="KW-0175">Coiled coil</keyword>
<dbReference type="GO" id="GO:0015288">
    <property type="term" value="F:porin activity"/>
    <property type="evidence" value="ECO:0007669"/>
    <property type="project" value="TreeGrafter"/>
</dbReference>
<dbReference type="PANTHER" id="PTHR30026">
    <property type="entry name" value="OUTER MEMBRANE PROTEIN TOLC"/>
    <property type="match status" value="1"/>
</dbReference>
<sequence length="378" mass="41567">MRKFVVCASAFLLSLGMTLPAVAATTTTVVNAAQSQAQFTFQQAVDQAKKSSKSLRTAQLDVDRSYEVRNYLGDSVKDTYQTTSQVGYSMDQQWYGAFMGLSQADVTWRMNKRNLEAQEDSIVMQTYQLYNGLIQAQDKVKNCKIRLTNAQIQYNNAFTASQVGTIDNPTLVQAKAARAASEAALAAAESALDDAYQKFNILVGLKAEERPVLLDNPTFEKMKTDDVDFVINKAVNDSPTVWLAEKKVDLAEAAYSAYSYSLGGRTEPGKAKSIDIDKAAVSASSTKEQMEKLVRTIYHSIQQLEEQYGGAQQQVAVADENLRVVKVKFDIGMATKADVAAAESKLVDAKESLLDIVIKHQNMVYAFQKPWAYAASSS</sequence>
<gene>
    <name evidence="8" type="ORF">GTO89_08770</name>
</gene>
<dbReference type="Gene3D" id="1.20.1600.10">
    <property type="entry name" value="Outer membrane efflux proteins (OEP)"/>
    <property type="match status" value="1"/>
</dbReference>
<dbReference type="AlphaFoldDB" id="A0A845L8R1"/>
<accession>A0A845L8R1</accession>
<keyword evidence="4" id="KW-0472">Membrane</keyword>
<comment type="caution">
    <text evidence="8">The sequence shown here is derived from an EMBL/GenBank/DDBJ whole genome shotgun (WGS) entry which is preliminary data.</text>
</comment>
<dbReference type="SUPFAM" id="SSF56954">
    <property type="entry name" value="Outer membrane efflux proteins (OEP)"/>
    <property type="match status" value="1"/>
</dbReference>
<evidence type="ECO:0000256" key="2">
    <source>
        <dbReference type="ARBA" id="ARBA00022452"/>
    </source>
</evidence>
<dbReference type="Proteomes" id="UP000471031">
    <property type="component" value="Unassembled WGS sequence"/>
</dbReference>
<keyword evidence="9" id="KW-1185">Reference proteome</keyword>
<protein>
    <submittedName>
        <fullName evidence="8">TolC family protein</fullName>
    </submittedName>
</protein>
<dbReference type="OrthoDB" id="1803658at2"/>
<evidence type="ECO:0000256" key="7">
    <source>
        <dbReference type="SAM" id="SignalP"/>
    </source>
</evidence>
<dbReference type="InterPro" id="IPR051906">
    <property type="entry name" value="TolC-like"/>
</dbReference>
<dbReference type="PANTHER" id="PTHR30026:SF20">
    <property type="entry name" value="OUTER MEMBRANE PROTEIN TOLC"/>
    <property type="match status" value="1"/>
</dbReference>
<dbReference type="EMBL" id="WXEX01000006">
    <property type="protein sequence ID" value="MZP43127.1"/>
    <property type="molecule type" value="Genomic_DNA"/>
</dbReference>
<evidence type="ECO:0000256" key="3">
    <source>
        <dbReference type="ARBA" id="ARBA00022692"/>
    </source>
</evidence>
<organism evidence="8 9">
    <name type="scientific">Heliomicrobium gestii</name>
    <name type="common">Heliobacterium gestii</name>
    <dbReference type="NCBI Taxonomy" id="2699"/>
    <lineage>
        <taxon>Bacteria</taxon>
        <taxon>Bacillati</taxon>
        <taxon>Bacillota</taxon>
        <taxon>Clostridia</taxon>
        <taxon>Eubacteriales</taxon>
        <taxon>Heliobacteriaceae</taxon>
        <taxon>Heliomicrobium</taxon>
    </lineage>
</organism>